<reference evidence="1 2" key="1">
    <citation type="submission" date="2015-07" db="EMBL/GenBank/DDBJ databases">
        <title>Genome analysis of myxobacterium Chondromyces crocatus Cm c5 reveals a high potential for natural compound synthesis and the genetic basis for the loss of fruiting body formation.</title>
        <authorList>
            <person name="Zaburannyi N."/>
            <person name="Bunk B."/>
            <person name="Maier J."/>
            <person name="Overmann J."/>
            <person name="Mueller R."/>
        </authorList>
    </citation>
    <scope>NUCLEOTIDE SEQUENCE [LARGE SCALE GENOMIC DNA]</scope>
    <source>
        <strain evidence="1 2">Cm c5</strain>
    </source>
</reference>
<dbReference type="EMBL" id="CP012159">
    <property type="protein sequence ID" value="AKT38255.1"/>
    <property type="molecule type" value="Genomic_DNA"/>
</dbReference>
<dbReference type="Proteomes" id="UP000067626">
    <property type="component" value="Chromosome"/>
</dbReference>
<accession>A0A0K1EBL2</accession>
<evidence type="ECO:0000313" key="2">
    <source>
        <dbReference type="Proteomes" id="UP000067626"/>
    </source>
</evidence>
<dbReference type="InterPro" id="IPR019694">
    <property type="entry name" value="Phage_HP1_Orf23"/>
</dbReference>
<evidence type="ECO:0008006" key="3">
    <source>
        <dbReference type="Google" id="ProtNLM"/>
    </source>
</evidence>
<evidence type="ECO:0000313" key="1">
    <source>
        <dbReference type="EMBL" id="AKT38255.1"/>
    </source>
</evidence>
<name>A0A0K1EBL2_CHOCO</name>
<dbReference type="KEGG" id="ccro:CMC5_023980"/>
<dbReference type="Pfam" id="PF10758">
    <property type="entry name" value="DUF2586"/>
    <property type="match status" value="1"/>
</dbReference>
<organism evidence="1 2">
    <name type="scientific">Chondromyces crocatus</name>
    <dbReference type="NCBI Taxonomy" id="52"/>
    <lineage>
        <taxon>Bacteria</taxon>
        <taxon>Pseudomonadati</taxon>
        <taxon>Myxococcota</taxon>
        <taxon>Polyangia</taxon>
        <taxon>Polyangiales</taxon>
        <taxon>Polyangiaceae</taxon>
        <taxon>Chondromyces</taxon>
    </lineage>
</organism>
<gene>
    <name evidence="1" type="ORF">CMC5_023980</name>
</gene>
<proteinExistence type="predicted"/>
<protein>
    <recommendedName>
        <fullName evidence="3">Tail sheath protein subtilisin-like domain-containing protein</fullName>
    </recommendedName>
</protein>
<dbReference type="STRING" id="52.CMC5_023980"/>
<dbReference type="AlphaFoldDB" id="A0A0K1EBL2"/>
<sequence>MLPSVNMNVLDGARGVMPPSFGDVMAIVGPAADGPLNMPAAFGQAKHVIANYRSGSSVEAACYAIEYTGKPVVFVRTGETTQGSLSAVDALSFRGTSVPTLDAASFADDEYEVLLVFPRGGTVGTAGITYRWSLDGGRTLSPETALGQVSSITLPEGGNLKLDLAQGSVLAGDWLSFRSRPAQWSNEELSSALTALRHTNLSWRVAQVLGSLDPTALAVIGAELGVMAQAGKYRWAIGNVRGPNLGEEPAAYVTALAAAFSGVSDKRLALCAGYAKILSSVSRRVYRRPISLAVAARAIGVDAAIDLAELDLGALPGVQIRDANQNPDEHDEAVFPGLDDARFTTLRSVEGYEGVYITNPRLFSPTGSDFTFIQHRRVMDIACEVVRTKLMRRLSKPLHVHESTGFILEEEARDIESGVNSALRTALLAKKRASFVKFVLSRTDNILSTFTLNGQAFIVPLGYPKFINTDIGFHNPALRTVKV</sequence>
<keyword evidence="2" id="KW-1185">Reference proteome</keyword>